<protein>
    <submittedName>
        <fullName evidence="1">Uncharacterized protein</fullName>
    </submittedName>
</protein>
<keyword evidence="2" id="KW-1185">Reference proteome</keyword>
<dbReference type="RefSeq" id="WP_131850759.1">
    <property type="nucleotide sequence ID" value="NZ_SKFH01000003.1"/>
</dbReference>
<sequence length="92" mass="10901">MYSYGLLEPGCYYLIQEKKEDSIRLIRVASETDHCLYVFYYDDQLATGWRRKSDAIHDIVECLSDAQVADWDKQYNDTSSTQEQDSYHEDEE</sequence>
<dbReference type="EMBL" id="SKFH01000003">
    <property type="protein sequence ID" value="TCZ74160.1"/>
    <property type="molecule type" value="Genomic_DNA"/>
</dbReference>
<dbReference type="AlphaFoldDB" id="A0A4R4E5Y0"/>
<reference evidence="1 2" key="1">
    <citation type="submission" date="2019-03" db="EMBL/GenBank/DDBJ databases">
        <authorList>
            <person name="Kim M.K.M."/>
        </authorList>
    </citation>
    <scope>NUCLEOTIDE SEQUENCE [LARGE SCALE GENOMIC DNA]</scope>
    <source>
        <strain evidence="1 2">17J68-15</strain>
    </source>
</reference>
<proteinExistence type="predicted"/>
<dbReference type="Proteomes" id="UP000295164">
    <property type="component" value="Unassembled WGS sequence"/>
</dbReference>
<dbReference type="OrthoDB" id="677574at2"/>
<evidence type="ECO:0000313" key="1">
    <source>
        <dbReference type="EMBL" id="TCZ74160.1"/>
    </source>
</evidence>
<evidence type="ECO:0000313" key="2">
    <source>
        <dbReference type="Proteomes" id="UP000295164"/>
    </source>
</evidence>
<organism evidence="1 2">
    <name type="scientific">Flaviaesturariibacter aridisoli</name>
    <dbReference type="NCBI Taxonomy" id="2545761"/>
    <lineage>
        <taxon>Bacteria</taxon>
        <taxon>Pseudomonadati</taxon>
        <taxon>Bacteroidota</taxon>
        <taxon>Chitinophagia</taxon>
        <taxon>Chitinophagales</taxon>
        <taxon>Chitinophagaceae</taxon>
        <taxon>Flaviaestuariibacter</taxon>
    </lineage>
</organism>
<comment type="caution">
    <text evidence="1">The sequence shown here is derived from an EMBL/GenBank/DDBJ whole genome shotgun (WGS) entry which is preliminary data.</text>
</comment>
<accession>A0A4R4E5Y0</accession>
<gene>
    <name evidence="1" type="ORF">E0486_03540</name>
</gene>
<name>A0A4R4E5Y0_9BACT</name>